<dbReference type="PATRIC" id="fig|1347342.6.peg.2743"/>
<name>T2KR23_FORAG</name>
<keyword evidence="2" id="KW-1185">Reference proteome</keyword>
<dbReference type="STRING" id="1347342.BN863_27270"/>
<evidence type="ECO:0000313" key="1">
    <source>
        <dbReference type="EMBL" id="CDF80439.1"/>
    </source>
</evidence>
<proteinExistence type="predicted"/>
<sequence length="473" mass="55943">MKPTQLIIGGKIKAVNYSFLDKPIFTAEVDSYSLPYPVEPTKGKHILENCNDCRNNRLILIDEINSKFKDFPNCCELHKNLNDKNFFNKNDYVGIAEMIADKVLFTYQHIINNIDNDDWYDEIISYFNYNIDSFGKLPIDCGEPFQLGNYHYYLLNLLKNIENEIKSDKISPVEVRTRINKVRGLIDIENEPLEESNKTDLNLLLSTYDNWFKSFPFDLPYFKHLEIKFKRVIPIFTGKKRFNKYLKKTQLEPHTKESLSVTLLQTTHNILKSVNGATLYDKGLLNNTEKIAVDLIVENRKLELLEFSSLPNKQKADYVKALKKWFKQEKKFIKEITPFVQKLPRTEMTSKNELTKEALFEMQNKLTTKILISEVFNHFDILTKTTNKNNEFYLTNEQLLIFIKSTFVDLEPHKQDFNCKYFIKKNIRKVFFNFYVNNKNRETNLTNIKRKYFNIMNNAFNGFNENDYTDFAK</sequence>
<organism evidence="1 2">
    <name type="scientific">Formosa agariphila (strain DSM 15362 / KCTC 12365 / LMG 23005 / KMM 3901 / M-2Alg 35-1)</name>
    <dbReference type="NCBI Taxonomy" id="1347342"/>
    <lineage>
        <taxon>Bacteria</taxon>
        <taxon>Pseudomonadati</taxon>
        <taxon>Bacteroidota</taxon>
        <taxon>Flavobacteriia</taxon>
        <taxon>Flavobacteriales</taxon>
        <taxon>Flavobacteriaceae</taxon>
        <taxon>Formosa</taxon>
    </lineage>
</organism>
<dbReference type="eggNOG" id="ENOG5032WUY">
    <property type="taxonomic scope" value="Bacteria"/>
</dbReference>
<dbReference type="Proteomes" id="UP000016160">
    <property type="component" value="Chromosome"/>
</dbReference>
<dbReference type="HOGENOM" id="CLU_577156_0_0_10"/>
<evidence type="ECO:0000313" key="2">
    <source>
        <dbReference type="Proteomes" id="UP000016160"/>
    </source>
</evidence>
<protein>
    <submittedName>
        <fullName evidence="1">Uncharacterized protein</fullName>
    </submittedName>
</protein>
<reference evidence="1 2" key="1">
    <citation type="journal article" date="2013" name="Appl. Environ. Microbiol.">
        <title>The genome of the alga-associated marine flavobacterium Formosa agariphila KMM 3901T reveals a broad potential for degradation of algal polysaccharides.</title>
        <authorList>
            <person name="Mann A.J."/>
            <person name="Hahnke R.L."/>
            <person name="Huang S."/>
            <person name="Werner J."/>
            <person name="Xing P."/>
            <person name="Barbeyron T."/>
            <person name="Huettel B."/>
            <person name="Stueber K."/>
            <person name="Reinhardt R."/>
            <person name="Harder J."/>
            <person name="Gloeckner F.O."/>
            <person name="Amann R.I."/>
            <person name="Teeling H."/>
        </authorList>
    </citation>
    <scope>NUCLEOTIDE SEQUENCE [LARGE SCALE GENOMIC DNA]</scope>
    <source>
        <strain evidence="2">DSM 15362 / KCTC 12365 / LMG 23005 / KMM 3901</strain>
    </source>
</reference>
<dbReference type="EMBL" id="HG315671">
    <property type="protein sequence ID" value="CDF80439.1"/>
    <property type="molecule type" value="Genomic_DNA"/>
</dbReference>
<gene>
    <name evidence="1" type="ORF">BN863_27270</name>
</gene>
<accession>T2KR23</accession>
<dbReference type="AlphaFoldDB" id="T2KR23"/>
<dbReference type="RefSeq" id="WP_038531653.1">
    <property type="nucleotide sequence ID" value="NZ_HG315671.1"/>
</dbReference>
<dbReference type="OrthoDB" id="1365454at2"/>